<reference evidence="2" key="1">
    <citation type="journal article" date="2023" name="Front. Plant Sci.">
        <title>Chromosomal-level genome assembly of Melastoma candidum provides insights into trichome evolution.</title>
        <authorList>
            <person name="Zhong Y."/>
            <person name="Wu W."/>
            <person name="Sun C."/>
            <person name="Zou P."/>
            <person name="Liu Y."/>
            <person name="Dai S."/>
            <person name="Zhou R."/>
        </authorList>
    </citation>
    <scope>NUCLEOTIDE SEQUENCE [LARGE SCALE GENOMIC DNA]</scope>
</reference>
<gene>
    <name evidence="1" type="ORF">MLD38_005052</name>
</gene>
<accession>A0ACB9S975</accession>
<evidence type="ECO:0000313" key="1">
    <source>
        <dbReference type="EMBL" id="KAI4387203.1"/>
    </source>
</evidence>
<sequence>MEENSVDDNSTLFLMLTRSKSTSDEGLTNSIPEVRVRKSEKEITWRKINDEVVLKQNQPMSGIVVVEKTKTGSDRDLLNSTPGIEQLDVIPKLFDVTTHILKKQTSRGNETPATMVSAISMFAATPVVTITPGATSPGKEGNKKLEPLSLLFPSVPL</sequence>
<name>A0ACB9S975_9MYRT</name>
<evidence type="ECO:0000313" key="2">
    <source>
        <dbReference type="Proteomes" id="UP001057402"/>
    </source>
</evidence>
<comment type="caution">
    <text evidence="1">The sequence shown here is derived from an EMBL/GenBank/DDBJ whole genome shotgun (WGS) entry which is preliminary data.</text>
</comment>
<dbReference type="Proteomes" id="UP001057402">
    <property type="component" value="Chromosome 2"/>
</dbReference>
<protein>
    <submittedName>
        <fullName evidence="1">Uncharacterized protein</fullName>
    </submittedName>
</protein>
<proteinExistence type="predicted"/>
<keyword evidence="2" id="KW-1185">Reference proteome</keyword>
<organism evidence="1 2">
    <name type="scientific">Melastoma candidum</name>
    <dbReference type="NCBI Taxonomy" id="119954"/>
    <lineage>
        <taxon>Eukaryota</taxon>
        <taxon>Viridiplantae</taxon>
        <taxon>Streptophyta</taxon>
        <taxon>Embryophyta</taxon>
        <taxon>Tracheophyta</taxon>
        <taxon>Spermatophyta</taxon>
        <taxon>Magnoliopsida</taxon>
        <taxon>eudicotyledons</taxon>
        <taxon>Gunneridae</taxon>
        <taxon>Pentapetalae</taxon>
        <taxon>rosids</taxon>
        <taxon>malvids</taxon>
        <taxon>Myrtales</taxon>
        <taxon>Melastomataceae</taxon>
        <taxon>Melastomatoideae</taxon>
        <taxon>Melastomateae</taxon>
        <taxon>Melastoma</taxon>
    </lineage>
</organism>
<dbReference type="EMBL" id="CM042881">
    <property type="protein sequence ID" value="KAI4387203.1"/>
    <property type="molecule type" value="Genomic_DNA"/>
</dbReference>